<gene>
    <name evidence="1" type="ORF">ANN_23454</name>
</gene>
<name>A0ABQ8SLK6_PERAM</name>
<reference evidence="1 2" key="1">
    <citation type="journal article" date="2022" name="Allergy">
        <title>Genome assembly and annotation of Periplaneta americana reveal a comprehensive cockroach allergen profile.</title>
        <authorList>
            <person name="Wang L."/>
            <person name="Xiong Q."/>
            <person name="Saelim N."/>
            <person name="Wang L."/>
            <person name="Nong W."/>
            <person name="Wan A.T."/>
            <person name="Shi M."/>
            <person name="Liu X."/>
            <person name="Cao Q."/>
            <person name="Hui J.H.L."/>
            <person name="Sookrung N."/>
            <person name="Leung T.F."/>
            <person name="Tungtrongchitr A."/>
            <person name="Tsui S.K.W."/>
        </authorList>
    </citation>
    <scope>NUCLEOTIDE SEQUENCE [LARGE SCALE GENOMIC DNA]</scope>
    <source>
        <strain evidence="1">PWHHKU_190912</strain>
    </source>
</reference>
<comment type="caution">
    <text evidence="1">The sequence shown here is derived from an EMBL/GenBank/DDBJ whole genome shotgun (WGS) entry which is preliminary data.</text>
</comment>
<dbReference type="EMBL" id="JAJSOF020000025">
    <property type="protein sequence ID" value="KAJ4434883.1"/>
    <property type="molecule type" value="Genomic_DNA"/>
</dbReference>
<evidence type="ECO:0000313" key="2">
    <source>
        <dbReference type="Proteomes" id="UP001148838"/>
    </source>
</evidence>
<organism evidence="1 2">
    <name type="scientific">Periplaneta americana</name>
    <name type="common">American cockroach</name>
    <name type="synonym">Blatta americana</name>
    <dbReference type="NCBI Taxonomy" id="6978"/>
    <lineage>
        <taxon>Eukaryota</taxon>
        <taxon>Metazoa</taxon>
        <taxon>Ecdysozoa</taxon>
        <taxon>Arthropoda</taxon>
        <taxon>Hexapoda</taxon>
        <taxon>Insecta</taxon>
        <taxon>Pterygota</taxon>
        <taxon>Neoptera</taxon>
        <taxon>Polyneoptera</taxon>
        <taxon>Dictyoptera</taxon>
        <taxon>Blattodea</taxon>
        <taxon>Blattoidea</taxon>
        <taxon>Blattidae</taxon>
        <taxon>Blattinae</taxon>
        <taxon>Periplaneta</taxon>
    </lineage>
</organism>
<protein>
    <submittedName>
        <fullName evidence="1">Uncharacterized protein</fullName>
    </submittedName>
</protein>
<sequence length="340" mass="38564">MGNACCYSVCFQKKNLKAGTYKIVTGLLPVVLNAYETWTLTLREEQTLRLFENEMFRKIFGAKKDEEGEWRKLHNACIVFITNIIGNFKSRRLRLAEHVARMGIKRYSPAVLISGVATPSLLLARRRQKIHDMKAYINKRILTFTITGKFHNHTATARNDIVRPINIISELRPNTSAVHSVSNFVNTTTLFRDDSYCYRDFGLKLQGGHKVPLTPINTSNIHTIYIIPVVMQTYIHFTLTACPKYPKGRASHGILQIVNGAVPFLKLHSALSQVVKSGLRGGMSRGAGLPPLPATLAELRRRINTTIRNVSQDMLERVWQEWNHRLDVCRIISGTHIDCV</sequence>
<keyword evidence="2" id="KW-1185">Reference proteome</keyword>
<accession>A0ABQ8SLK6</accession>
<dbReference type="Proteomes" id="UP001148838">
    <property type="component" value="Unassembled WGS sequence"/>
</dbReference>
<proteinExistence type="predicted"/>
<evidence type="ECO:0000313" key="1">
    <source>
        <dbReference type="EMBL" id="KAJ4434883.1"/>
    </source>
</evidence>